<feature type="domain" description="FANCI helical" evidence="3">
    <location>
        <begin position="230"/>
        <end position="311"/>
    </location>
</feature>
<dbReference type="InterPro" id="IPR029308">
    <property type="entry name" value="FANCI_S1"/>
</dbReference>
<accession>A0AAN8Z9N9</accession>
<dbReference type="InterPro" id="IPR029312">
    <property type="entry name" value="FANCI_HD2"/>
</dbReference>
<evidence type="ECO:0000259" key="3">
    <source>
        <dbReference type="Pfam" id="PF14679"/>
    </source>
</evidence>
<dbReference type="GO" id="GO:0006281">
    <property type="term" value="P:DNA repair"/>
    <property type="evidence" value="ECO:0007669"/>
    <property type="project" value="InterPro"/>
</dbReference>
<dbReference type="Proteomes" id="UP001370490">
    <property type="component" value="Unassembled WGS sequence"/>
</dbReference>
<dbReference type="EMBL" id="JBAMMX010000012">
    <property type="protein sequence ID" value="KAK6930181.1"/>
    <property type="molecule type" value="Genomic_DNA"/>
</dbReference>
<dbReference type="Pfam" id="PF14676">
    <property type="entry name" value="FANCI_S2"/>
    <property type="match status" value="1"/>
</dbReference>
<dbReference type="Pfam" id="PF14679">
    <property type="entry name" value="FANCI_HD1"/>
    <property type="match status" value="1"/>
</dbReference>
<gene>
    <name evidence="5" type="ORF">RJ641_004275</name>
</gene>
<evidence type="ECO:0000313" key="6">
    <source>
        <dbReference type="Proteomes" id="UP001370490"/>
    </source>
</evidence>
<comment type="caution">
    <text evidence="5">The sequence shown here is derived from an EMBL/GenBank/DDBJ whole genome shotgun (WGS) entry which is preliminary data.</text>
</comment>
<sequence length="711" mass="79669">MSKPREEEEEDQTLIDAEIKRLAETDSTPPLSLLSLLISNKEPRNQNFLKLISLFFSHLTDFPKSDLTSLADLILSHLSQIRDIDDAQLLDLLPRCLTLILESNDIDRNDDFVDSALDRLITSDWSKGLLLKMVSIMRDFSFVDKIRAGELLKKVFSGLSRVDLQDLPSIVYQLLVSASKGFGKREVIEGVLRFFGDKIGVKMKVNSSIVRQVEGTVLLHVNFSVKQDPSLGQEVLGLVKSDLRVFNHFTVVVLLSLARVRRFSESSMGILKMAVLNAYQDYKFAKGCKWLPGELQEEYIQNAKLIEKAILRAVNESNYGKEHILPSVVKYGFTLLESVEEDKPKELKISDGLRGIEGLGIQMLKALYEVQDMARNESTFNLTDISCVRMGIYLQMDGKIAGISVLSLCMKSASQAYSNSFEIIEQCKFRILSLKPEKSTVIIKLIGHLIQSYPFPMLEHVSRLKELLDYFTFMHYKTASTLVTAILPLIKFSCDLQDYTILVVRKAMFGREDTVRLAAINAIISLILVDMQLKSSDPNPFQDSTSQASCSQQADIPCNKGVGLFHELGGLLQRCLYQQGKVKEVLYNGLVKLVLVDPSVAGPIFDFLWPHFLRFYKEEADAQLDISCCVKSDSGKICVQEPLDCLLSCVSWILLFQTQGKTGCPQNSSGACFGFSLSQDNESGRVYSGESFSTAIAKIRKLLRKGKLEGS</sequence>
<proteinExistence type="predicted"/>
<dbReference type="InterPro" id="IPR029310">
    <property type="entry name" value="FANCI_HD1"/>
</dbReference>
<organism evidence="5 6">
    <name type="scientific">Dillenia turbinata</name>
    <dbReference type="NCBI Taxonomy" id="194707"/>
    <lineage>
        <taxon>Eukaryota</taxon>
        <taxon>Viridiplantae</taxon>
        <taxon>Streptophyta</taxon>
        <taxon>Embryophyta</taxon>
        <taxon>Tracheophyta</taxon>
        <taxon>Spermatophyta</taxon>
        <taxon>Magnoliopsida</taxon>
        <taxon>eudicotyledons</taxon>
        <taxon>Gunneridae</taxon>
        <taxon>Pentapetalae</taxon>
        <taxon>Dilleniales</taxon>
        <taxon>Dilleniaceae</taxon>
        <taxon>Dillenia</taxon>
    </lineage>
</organism>
<dbReference type="Pfam" id="PF14675">
    <property type="entry name" value="FANCI_S1"/>
    <property type="match status" value="1"/>
</dbReference>
<dbReference type="GO" id="GO:0070182">
    <property type="term" value="F:DNA polymerase binding"/>
    <property type="evidence" value="ECO:0007669"/>
    <property type="project" value="TreeGrafter"/>
</dbReference>
<evidence type="ECO:0000259" key="4">
    <source>
        <dbReference type="Pfam" id="PF14680"/>
    </source>
</evidence>
<feature type="domain" description="FANCI solenoid 2" evidence="2">
    <location>
        <begin position="404"/>
        <end position="524"/>
    </location>
</feature>
<keyword evidence="6" id="KW-1185">Reference proteome</keyword>
<dbReference type="InterPro" id="IPR026171">
    <property type="entry name" value="FANCI"/>
</dbReference>
<dbReference type="Pfam" id="PF14680">
    <property type="entry name" value="FANCI_HD2"/>
    <property type="match status" value="1"/>
</dbReference>
<dbReference type="PANTHER" id="PTHR21818">
    <property type="entry name" value="BC025462 PROTEIN"/>
    <property type="match status" value="1"/>
</dbReference>
<name>A0AAN8Z9N9_9MAGN</name>
<evidence type="ECO:0000259" key="2">
    <source>
        <dbReference type="Pfam" id="PF14676"/>
    </source>
</evidence>
<evidence type="ECO:0000259" key="1">
    <source>
        <dbReference type="Pfam" id="PF14675"/>
    </source>
</evidence>
<dbReference type="InterPro" id="IPR016024">
    <property type="entry name" value="ARM-type_fold"/>
</dbReference>
<evidence type="ECO:0000313" key="5">
    <source>
        <dbReference type="EMBL" id="KAK6930181.1"/>
    </source>
</evidence>
<feature type="domain" description="FANCI solenoid 1" evidence="1">
    <location>
        <begin position="44"/>
        <end position="226"/>
    </location>
</feature>
<dbReference type="PANTHER" id="PTHR21818:SF0">
    <property type="entry name" value="FANCONI ANEMIA GROUP I PROTEIN"/>
    <property type="match status" value="1"/>
</dbReference>
<dbReference type="AlphaFoldDB" id="A0AAN8Z9N9"/>
<reference evidence="5 6" key="1">
    <citation type="submission" date="2023-12" db="EMBL/GenBank/DDBJ databases">
        <title>A high-quality genome assembly for Dillenia turbinata (Dilleniales).</title>
        <authorList>
            <person name="Chanderbali A."/>
        </authorList>
    </citation>
    <scope>NUCLEOTIDE SEQUENCE [LARGE SCALE GENOMIC DNA]</scope>
    <source>
        <strain evidence="5">LSX21</strain>
        <tissue evidence="5">Leaf</tissue>
    </source>
</reference>
<protein>
    <submittedName>
        <fullName evidence="5">FANCI solenoid 2 domain</fullName>
    </submittedName>
</protein>
<dbReference type="SUPFAM" id="SSF48371">
    <property type="entry name" value="ARM repeat"/>
    <property type="match status" value="1"/>
</dbReference>
<dbReference type="InterPro" id="IPR029315">
    <property type="entry name" value="FANCI_S2"/>
</dbReference>
<feature type="domain" description="FANCI helical" evidence="4">
    <location>
        <begin position="542"/>
        <end position="709"/>
    </location>
</feature>